<dbReference type="GO" id="GO:0140662">
    <property type="term" value="F:ATP-dependent protein folding chaperone"/>
    <property type="evidence" value="ECO:0007669"/>
    <property type="project" value="InterPro"/>
</dbReference>
<sequence length="659" mass="70962">MPKILGIDLGTTNSAMAIIEGGKPKILENKEGNRTTPSIVAITKNGERIVGQVAKRQAVINPLNTLFSIKRLIGRRFNDAEVQRDKKLLPFKIKQAGVGVKIEMNGKDYTPQEISAMILSKLKADAEEKLGEEIQEAVITVPAYFDDAQRQATKEAGEIAGLKVRRIINEPTAAALAYGFDKKKGQQIAVYDLGGGTFDISILDVSEDTVEVKSTNGDTHLGGDDFDQVIIEYILSEFRKDQGVDLSKDPMALQRVKEAAEKAKIELSTAGESEINQPFITQGADGPKHLVMKITRAKLEELVGDLVEKTMGPVKAALKDAGLGTKDIDEVIMVGGMTRMPLVQKTVEKFFGKKPNLEVNPDEVVAAGAAVQAGVLQGDVKDVLLLDVTPLTLGIETLGGVRTPLIERNTTIPTSKSQIFSTAADNQPSVEIHVLQGEREMAADNKTLGRFILDGIMPAPRGVPQIEVSFDIDANGILNVKAQDKATGKEQHITITASTGLSKEEVERMRKDAEAHAEEDRKKKESVEAKNIAETLIHTSEKALKDAGDKVEEALKKTVKEKIEALKNVLAQSKGDDVAAIKKATEELSTEIQKVGAAMYSQQNAGNNQPSNSAGRQGTGNEEKSAKGGSSSPASPSEAGRAGGKTQEGEYEEVKKDEK</sequence>
<dbReference type="CDD" id="cd10234">
    <property type="entry name" value="ASKHA_NBD_HSP70_DnaK-like"/>
    <property type="match status" value="1"/>
</dbReference>
<name>A0A1J5FIL9_9BACT</name>
<feature type="compositionally biased region" description="Polar residues" evidence="9">
    <location>
        <begin position="600"/>
        <end position="620"/>
    </location>
</feature>
<dbReference type="SUPFAM" id="SSF100934">
    <property type="entry name" value="Heat shock protein 70kD (HSP70), C-terminal subdomain"/>
    <property type="match status" value="1"/>
</dbReference>
<dbReference type="InterPro" id="IPR029048">
    <property type="entry name" value="HSP70_C_sf"/>
</dbReference>
<dbReference type="Gene3D" id="3.30.420.40">
    <property type="match status" value="2"/>
</dbReference>
<feature type="modified residue" description="Phosphothreonine; by autocatalysis" evidence="7">
    <location>
        <position position="197"/>
    </location>
</feature>
<dbReference type="FunFam" id="2.60.34.10:FF:000014">
    <property type="entry name" value="Chaperone protein DnaK HSP70"/>
    <property type="match status" value="1"/>
</dbReference>
<keyword evidence="5 7" id="KW-0346">Stress response</keyword>
<feature type="region of interest" description="Disordered" evidence="9">
    <location>
        <begin position="504"/>
        <end position="528"/>
    </location>
</feature>
<keyword evidence="2 7" id="KW-0597">Phosphoprotein</keyword>
<dbReference type="NCBIfam" id="NF001413">
    <property type="entry name" value="PRK00290.1"/>
    <property type="match status" value="1"/>
</dbReference>
<reference evidence="10 11" key="1">
    <citation type="journal article" date="2016" name="Environ. Microbiol.">
        <title>Genomic resolution of a cold subsurface aquifer community provides metabolic insights for novel microbes adapted to high CO concentrations.</title>
        <authorList>
            <person name="Probst A.J."/>
            <person name="Castelle C.J."/>
            <person name="Singh A."/>
            <person name="Brown C.T."/>
            <person name="Anantharaman K."/>
            <person name="Sharon I."/>
            <person name="Hug L.A."/>
            <person name="Burstein D."/>
            <person name="Emerson J.B."/>
            <person name="Thomas B.C."/>
            <person name="Banfield J.F."/>
        </authorList>
    </citation>
    <scope>NUCLEOTIDE SEQUENCE [LARGE SCALE GENOMIC DNA]</scope>
    <source>
        <strain evidence="10">CG2_30_39_24</strain>
    </source>
</reference>
<dbReference type="HAMAP" id="MF_00332">
    <property type="entry name" value="DnaK"/>
    <property type="match status" value="1"/>
</dbReference>
<dbReference type="PANTHER" id="PTHR19375">
    <property type="entry name" value="HEAT SHOCK PROTEIN 70KDA"/>
    <property type="match status" value="1"/>
</dbReference>
<evidence type="ECO:0000313" key="11">
    <source>
        <dbReference type="Proteomes" id="UP000183922"/>
    </source>
</evidence>
<evidence type="ECO:0000256" key="9">
    <source>
        <dbReference type="SAM" id="MobiDB-lite"/>
    </source>
</evidence>
<dbReference type="Gene3D" id="2.60.34.10">
    <property type="entry name" value="Substrate Binding Domain Of DNAk, Chain A, domain 1"/>
    <property type="match status" value="1"/>
</dbReference>
<keyword evidence="6 7" id="KW-0143">Chaperone</keyword>
<protein>
    <recommendedName>
        <fullName evidence="7">Chaperone protein DnaK</fullName>
    </recommendedName>
    <alternativeName>
        <fullName evidence="7">HSP70</fullName>
    </alternativeName>
    <alternativeName>
        <fullName evidence="7">Heat shock 70 kDa protein</fullName>
    </alternativeName>
    <alternativeName>
        <fullName evidence="7">Heat shock protein 70</fullName>
    </alternativeName>
</protein>
<evidence type="ECO:0000256" key="2">
    <source>
        <dbReference type="ARBA" id="ARBA00022553"/>
    </source>
</evidence>
<evidence type="ECO:0000256" key="3">
    <source>
        <dbReference type="ARBA" id="ARBA00022741"/>
    </source>
</evidence>
<comment type="caution">
    <text evidence="10">The sequence shown here is derived from an EMBL/GenBank/DDBJ whole genome shotgun (WGS) entry which is preliminary data.</text>
</comment>
<evidence type="ECO:0000313" key="10">
    <source>
        <dbReference type="EMBL" id="OIP55406.1"/>
    </source>
</evidence>
<comment type="function">
    <text evidence="7">Acts as a chaperone.</text>
</comment>
<dbReference type="InterPro" id="IPR012725">
    <property type="entry name" value="Chaperone_DnaK"/>
</dbReference>
<organism evidence="10 11">
    <name type="scientific">Candidatus Kuenenbacteria bacterium CG2_30_39_24</name>
    <dbReference type="NCBI Taxonomy" id="1805236"/>
    <lineage>
        <taxon>Bacteria</taxon>
        <taxon>Candidatus Kueneniibacteriota</taxon>
    </lineage>
</organism>
<dbReference type="GO" id="GO:0051082">
    <property type="term" value="F:unfolded protein binding"/>
    <property type="evidence" value="ECO:0007669"/>
    <property type="project" value="InterPro"/>
</dbReference>
<dbReference type="SUPFAM" id="SSF100920">
    <property type="entry name" value="Heat shock protein 70kD (HSP70), peptide-binding domain"/>
    <property type="match status" value="1"/>
</dbReference>
<dbReference type="NCBIfam" id="TIGR02350">
    <property type="entry name" value="prok_dnaK"/>
    <property type="match status" value="1"/>
</dbReference>
<evidence type="ECO:0000256" key="4">
    <source>
        <dbReference type="ARBA" id="ARBA00022840"/>
    </source>
</evidence>
<dbReference type="Pfam" id="PF00012">
    <property type="entry name" value="HSP70"/>
    <property type="match status" value="1"/>
</dbReference>
<comment type="induction">
    <text evidence="7">By stress conditions e.g. heat shock.</text>
</comment>
<dbReference type="InterPro" id="IPR018181">
    <property type="entry name" value="Heat_shock_70_CS"/>
</dbReference>
<accession>A0A1J5FIL9</accession>
<dbReference type="NCBIfam" id="NF003520">
    <property type="entry name" value="PRK05183.1"/>
    <property type="match status" value="1"/>
</dbReference>
<comment type="similarity">
    <text evidence="1 7 8">Belongs to the heat shock protein 70 family.</text>
</comment>
<dbReference type="GO" id="GO:0005524">
    <property type="term" value="F:ATP binding"/>
    <property type="evidence" value="ECO:0007669"/>
    <property type="project" value="UniProtKB-UniRule"/>
</dbReference>
<proteinExistence type="evidence at transcript level"/>
<dbReference type="STRING" id="1805236.AUK13_02830"/>
<dbReference type="InterPro" id="IPR013126">
    <property type="entry name" value="Hsp_70_fam"/>
</dbReference>
<keyword evidence="3 7" id="KW-0547">Nucleotide-binding</keyword>
<dbReference type="Gene3D" id="3.90.640.10">
    <property type="entry name" value="Actin, Chain A, domain 4"/>
    <property type="match status" value="1"/>
</dbReference>
<dbReference type="Gene3D" id="1.20.1270.10">
    <property type="match status" value="1"/>
</dbReference>
<evidence type="ECO:0000256" key="7">
    <source>
        <dbReference type="HAMAP-Rule" id="MF_00332"/>
    </source>
</evidence>
<evidence type="ECO:0000256" key="8">
    <source>
        <dbReference type="RuleBase" id="RU003322"/>
    </source>
</evidence>
<dbReference type="PROSITE" id="PS01036">
    <property type="entry name" value="HSP70_3"/>
    <property type="match status" value="1"/>
</dbReference>
<dbReference type="SUPFAM" id="SSF53067">
    <property type="entry name" value="Actin-like ATPase domain"/>
    <property type="match status" value="2"/>
</dbReference>
<dbReference type="InterPro" id="IPR029047">
    <property type="entry name" value="HSP70_peptide-bd_sf"/>
</dbReference>
<dbReference type="PROSITE" id="PS00297">
    <property type="entry name" value="HSP70_1"/>
    <property type="match status" value="1"/>
</dbReference>
<evidence type="ECO:0000256" key="5">
    <source>
        <dbReference type="ARBA" id="ARBA00023016"/>
    </source>
</evidence>
<feature type="region of interest" description="Disordered" evidence="9">
    <location>
        <begin position="599"/>
        <end position="659"/>
    </location>
</feature>
<dbReference type="EMBL" id="MNYR01000046">
    <property type="protein sequence ID" value="OIP55406.1"/>
    <property type="molecule type" value="Genomic_DNA"/>
</dbReference>
<dbReference type="PRINTS" id="PR00301">
    <property type="entry name" value="HEATSHOCK70"/>
</dbReference>
<dbReference type="AlphaFoldDB" id="A0A1J5FIL9"/>
<keyword evidence="4 7" id="KW-0067">ATP-binding</keyword>
<evidence type="ECO:0000256" key="6">
    <source>
        <dbReference type="ARBA" id="ARBA00023186"/>
    </source>
</evidence>
<dbReference type="Proteomes" id="UP000183922">
    <property type="component" value="Unassembled WGS sequence"/>
</dbReference>
<dbReference type="InterPro" id="IPR043129">
    <property type="entry name" value="ATPase_NBD"/>
</dbReference>
<gene>
    <name evidence="7" type="primary">dnaK</name>
    <name evidence="10" type="ORF">AUK13_02830</name>
</gene>
<evidence type="ECO:0000256" key="1">
    <source>
        <dbReference type="ARBA" id="ARBA00007381"/>
    </source>
</evidence>
<feature type="compositionally biased region" description="Low complexity" evidence="9">
    <location>
        <begin position="627"/>
        <end position="640"/>
    </location>
</feature>
<dbReference type="FunFam" id="3.90.640.10:FF:000003">
    <property type="entry name" value="Molecular chaperone DnaK"/>
    <property type="match status" value="1"/>
</dbReference>
<dbReference type="PROSITE" id="PS00329">
    <property type="entry name" value="HSP70_2"/>
    <property type="match status" value="1"/>
</dbReference>
<dbReference type="FunFam" id="1.20.1270.10:FF:000001">
    <property type="entry name" value="Molecular chaperone DnaK"/>
    <property type="match status" value="1"/>
</dbReference>
<dbReference type="FunFam" id="3.30.420.40:FF:000004">
    <property type="entry name" value="Molecular chaperone DnaK"/>
    <property type="match status" value="1"/>
</dbReference>